<dbReference type="InterPro" id="IPR036812">
    <property type="entry name" value="NAD(P)_OxRdtase_dom_sf"/>
</dbReference>
<dbReference type="STRING" id="1263082.A0A068RS68"/>
<dbReference type="InterPro" id="IPR050523">
    <property type="entry name" value="AKR_Detox_Biosynth"/>
</dbReference>
<dbReference type="Gene3D" id="3.20.20.100">
    <property type="entry name" value="NADP-dependent oxidoreductase domain"/>
    <property type="match status" value="1"/>
</dbReference>
<dbReference type="CDD" id="cd19093">
    <property type="entry name" value="AKR_AtPLR-like"/>
    <property type="match status" value="1"/>
</dbReference>
<evidence type="ECO:0000313" key="4">
    <source>
        <dbReference type="Proteomes" id="UP000027586"/>
    </source>
</evidence>
<dbReference type="VEuPathDB" id="FungiDB:LCOR_03934.1"/>
<dbReference type="AlphaFoldDB" id="A0A068RS68"/>
<dbReference type="InterPro" id="IPR020471">
    <property type="entry name" value="AKR"/>
</dbReference>
<proteinExistence type="predicted"/>
<evidence type="ECO:0000256" key="1">
    <source>
        <dbReference type="ARBA" id="ARBA00023002"/>
    </source>
</evidence>
<dbReference type="Pfam" id="PF00248">
    <property type="entry name" value="Aldo_ket_red"/>
    <property type="match status" value="1"/>
</dbReference>
<dbReference type="PANTHER" id="PTHR43364:SF4">
    <property type="entry name" value="NAD(P)-LINKED OXIDOREDUCTASE SUPERFAMILY PROTEIN"/>
    <property type="match status" value="1"/>
</dbReference>
<protein>
    <submittedName>
        <fullName evidence="3">Aldo keto reductase</fullName>
    </submittedName>
</protein>
<evidence type="ECO:0000259" key="2">
    <source>
        <dbReference type="Pfam" id="PF00248"/>
    </source>
</evidence>
<dbReference type="EMBL" id="CBTN010000013">
    <property type="protein sequence ID" value="CDH52467.1"/>
    <property type="molecule type" value="Genomic_DNA"/>
</dbReference>
<dbReference type="PRINTS" id="PR00069">
    <property type="entry name" value="ALDKETRDTASE"/>
</dbReference>
<comment type="caution">
    <text evidence="3">The sequence shown here is derived from an EMBL/GenBank/DDBJ whole genome shotgun (WGS) entry which is preliminary data.</text>
</comment>
<keyword evidence="1" id="KW-0560">Oxidoreductase</keyword>
<sequence>MSESPVKLSKGTVPTKDTKIILAGAVKVPPIAIGCWQWGDKGVWNWTPEAEKDAKEAFDAAFQLGIPFYDTAEVYGKGESEREISRFREAYSEDDKKKQVIATKYFPNQEHTDFPDVLLSALRDSLARLGIQKADLYQIHAPVHPASIATVANALADAHEAGLVTTVGVSNYGLDEIKEMHEALKKRGIQLASNQISFSLVRTIPEKSGLIQLCHDLGIAILAYSPIGMGLLTGKFGVNGPFPEARKGHWEKLDKEQLGNLLNTIQELAKKYDRQPSAIALNWCIAKGTIPLAGARTAQHVRQNEAALGFLLSDDEISQLDQYAFVGENKSRWNHG</sequence>
<keyword evidence="4" id="KW-1185">Reference proteome</keyword>
<gene>
    <name evidence="3" type="ORF">LCOR_03934.1</name>
</gene>
<dbReference type="InterPro" id="IPR023210">
    <property type="entry name" value="NADP_OxRdtase_dom"/>
</dbReference>
<dbReference type="GO" id="GO:0016491">
    <property type="term" value="F:oxidoreductase activity"/>
    <property type="evidence" value="ECO:0007669"/>
    <property type="project" value="UniProtKB-KW"/>
</dbReference>
<dbReference type="OrthoDB" id="37537at2759"/>
<dbReference type="Proteomes" id="UP000027586">
    <property type="component" value="Unassembled WGS sequence"/>
</dbReference>
<evidence type="ECO:0000313" key="3">
    <source>
        <dbReference type="EMBL" id="CDH52467.1"/>
    </source>
</evidence>
<accession>A0A068RS68</accession>
<organism evidence="3 4">
    <name type="scientific">Lichtheimia corymbifera JMRC:FSU:9682</name>
    <dbReference type="NCBI Taxonomy" id="1263082"/>
    <lineage>
        <taxon>Eukaryota</taxon>
        <taxon>Fungi</taxon>
        <taxon>Fungi incertae sedis</taxon>
        <taxon>Mucoromycota</taxon>
        <taxon>Mucoromycotina</taxon>
        <taxon>Mucoromycetes</taxon>
        <taxon>Mucorales</taxon>
        <taxon>Lichtheimiaceae</taxon>
        <taxon>Lichtheimia</taxon>
    </lineage>
</organism>
<name>A0A068RS68_9FUNG</name>
<dbReference type="PANTHER" id="PTHR43364">
    <property type="entry name" value="NADH-SPECIFIC METHYLGLYOXAL REDUCTASE-RELATED"/>
    <property type="match status" value="1"/>
</dbReference>
<feature type="domain" description="NADP-dependent oxidoreductase" evidence="2">
    <location>
        <begin position="30"/>
        <end position="322"/>
    </location>
</feature>
<dbReference type="SUPFAM" id="SSF51430">
    <property type="entry name" value="NAD(P)-linked oxidoreductase"/>
    <property type="match status" value="1"/>
</dbReference>
<reference evidence="3" key="1">
    <citation type="submission" date="2013-08" db="EMBL/GenBank/DDBJ databases">
        <title>Gene expansion shapes genome architecture in the human pathogen Lichtheimia corymbifera: an evolutionary genomics analysis in the ancient terrestrial Mucorales (Mucoromycotina).</title>
        <authorList>
            <person name="Schwartze V.U."/>
            <person name="Winter S."/>
            <person name="Shelest E."/>
            <person name="Marcet-Houben M."/>
            <person name="Horn F."/>
            <person name="Wehner S."/>
            <person name="Hoffmann K."/>
            <person name="Riege K."/>
            <person name="Sammeth M."/>
            <person name="Nowrousian M."/>
            <person name="Valiante V."/>
            <person name="Linde J."/>
            <person name="Jacobsen I.D."/>
            <person name="Marz M."/>
            <person name="Brakhage A.A."/>
            <person name="Gabaldon T."/>
            <person name="Bocker S."/>
            <person name="Voigt K."/>
        </authorList>
    </citation>
    <scope>NUCLEOTIDE SEQUENCE [LARGE SCALE GENOMIC DNA]</scope>
    <source>
        <strain evidence="3">FSU 9682</strain>
    </source>
</reference>